<evidence type="ECO:0000313" key="2">
    <source>
        <dbReference type="Proteomes" id="UP000255326"/>
    </source>
</evidence>
<dbReference type="OrthoDB" id="6796607at2"/>
<reference evidence="1 2" key="1">
    <citation type="submission" date="2018-07" db="EMBL/GenBank/DDBJ databases">
        <title>Genomic Encyclopedia of Type Strains, Phase IV (KMG-IV): sequencing the most valuable type-strain genomes for metagenomic binning, comparative biology and taxonomic classification.</title>
        <authorList>
            <person name="Goeker M."/>
        </authorList>
    </citation>
    <scope>NUCLEOTIDE SEQUENCE [LARGE SCALE GENOMIC DNA]</scope>
    <source>
        <strain evidence="1 2">DSM 25281</strain>
    </source>
</reference>
<dbReference type="EMBL" id="QQAY01000029">
    <property type="protein sequence ID" value="RDI36476.1"/>
    <property type="molecule type" value="Genomic_DNA"/>
</dbReference>
<evidence type="ECO:0000313" key="1">
    <source>
        <dbReference type="EMBL" id="RDI36476.1"/>
    </source>
</evidence>
<gene>
    <name evidence="1" type="ORF">DFR59_12911</name>
</gene>
<dbReference type="AlphaFoldDB" id="A0A370G0E6"/>
<name>A0A370G0E6_9BACI</name>
<comment type="caution">
    <text evidence="1">The sequence shown here is derived from an EMBL/GenBank/DDBJ whole genome shotgun (WGS) entry which is preliminary data.</text>
</comment>
<protein>
    <submittedName>
        <fullName evidence="1">Uncharacterized protein</fullName>
    </submittedName>
</protein>
<proteinExistence type="predicted"/>
<organism evidence="1 2">
    <name type="scientific">Falsibacillus pallidus</name>
    <dbReference type="NCBI Taxonomy" id="493781"/>
    <lineage>
        <taxon>Bacteria</taxon>
        <taxon>Bacillati</taxon>
        <taxon>Bacillota</taxon>
        <taxon>Bacilli</taxon>
        <taxon>Bacillales</taxon>
        <taxon>Bacillaceae</taxon>
        <taxon>Falsibacillus</taxon>
    </lineage>
</organism>
<dbReference type="Proteomes" id="UP000255326">
    <property type="component" value="Unassembled WGS sequence"/>
</dbReference>
<keyword evidence="2" id="KW-1185">Reference proteome</keyword>
<accession>A0A370G0E6</accession>
<sequence>MGESRCPMCGLPLIEDAWEVFEENDKDGSILLDSFSALVCPGECGYYVRLSGGTHED</sequence>
<dbReference type="RefSeq" id="WP_158538447.1">
    <property type="nucleotide sequence ID" value="NZ_QQAY01000029.1"/>
</dbReference>